<keyword evidence="2" id="KW-0067">ATP-binding</keyword>
<dbReference type="SUPFAM" id="SSF52540">
    <property type="entry name" value="P-loop containing nucleoside triphosphate hydrolases"/>
    <property type="match status" value="1"/>
</dbReference>
<feature type="domain" description="Sigma-54 factor interaction" evidence="7">
    <location>
        <begin position="151"/>
        <end position="380"/>
    </location>
</feature>
<dbReference type="InterPro" id="IPR002197">
    <property type="entry name" value="HTH_Fis"/>
</dbReference>
<reference evidence="9 10" key="1">
    <citation type="journal article" date="2013" name="Environ. Microbiol.">
        <title>Genome analysis of Chitinivibrio alkaliphilus gen. nov., sp. nov., a novel extremely haloalkaliphilic anaerobic chitinolytic bacterium from the candidate phylum Termite Group 3.</title>
        <authorList>
            <person name="Sorokin D.Y."/>
            <person name="Gumerov V.M."/>
            <person name="Rakitin A.L."/>
            <person name="Beletsky A.V."/>
            <person name="Damste J.S."/>
            <person name="Muyzer G."/>
            <person name="Mardanov A.V."/>
            <person name="Ravin N.V."/>
        </authorList>
    </citation>
    <scope>NUCLEOTIDE SEQUENCE [LARGE SCALE GENOMIC DNA]</scope>
    <source>
        <strain evidence="9 10">ACht1</strain>
    </source>
</reference>
<dbReference type="Pfam" id="PF25601">
    <property type="entry name" value="AAA_lid_14"/>
    <property type="match status" value="1"/>
</dbReference>
<dbReference type="EMBL" id="ASJR01000007">
    <property type="protein sequence ID" value="ERP31977.1"/>
    <property type="molecule type" value="Genomic_DNA"/>
</dbReference>
<dbReference type="Proteomes" id="UP000017148">
    <property type="component" value="Unassembled WGS sequence"/>
</dbReference>
<evidence type="ECO:0000256" key="6">
    <source>
        <dbReference type="PROSITE-ProRule" id="PRU00169"/>
    </source>
</evidence>
<dbReference type="PANTHER" id="PTHR32071">
    <property type="entry name" value="TRANSCRIPTIONAL REGULATORY PROTEIN"/>
    <property type="match status" value="1"/>
</dbReference>
<dbReference type="Gene3D" id="3.40.50.300">
    <property type="entry name" value="P-loop containing nucleotide triphosphate hydrolases"/>
    <property type="match status" value="1"/>
</dbReference>
<dbReference type="GO" id="GO:0006355">
    <property type="term" value="P:regulation of DNA-templated transcription"/>
    <property type="evidence" value="ECO:0007669"/>
    <property type="project" value="InterPro"/>
</dbReference>
<name>U7DA39_9BACT</name>
<dbReference type="FunFam" id="3.40.50.300:FF:000006">
    <property type="entry name" value="DNA-binding transcriptional regulator NtrC"/>
    <property type="match status" value="1"/>
</dbReference>
<dbReference type="InterPro" id="IPR025662">
    <property type="entry name" value="Sigma_54_int_dom_ATP-bd_1"/>
</dbReference>
<proteinExistence type="predicted"/>
<dbReference type="AlphaFoldDB" id="U7DA39"/>
<dbReference type="InterPro" id="IPR025943">
    <property type="entry name" value="Sigma_54_int_dom_ATP-bd_2"/>
</dbReference>
<dbReference type="RefSeq" id="WP_022636452.1">
    <property type="nucleotide sequence ID" value="NZ_ASJR01000007.1"/>
</dbReference>
<dbReference type="InterPro" id="IPR002078">
    <property type="entry name" value="Sigma_54_int"/>
</dbReference>
<comment type="caution">
    <text evidence="9">The sequence shown here is derived from an EMBL/GenBank/DDBJ whole genome shotgun (WGS) entry which is preliminary data.</text>
</comment>
<protein>
    <submittedName>
        <fullName evidence="9">Acetoacetate metabolism regulatory protein AtoC</fullName>
    </submittedName>
</protein>
<dbReference type="InterPro" id="IPR009057">
    <property type="entry name" value="Homeodomain-like_sf"/>
</dbReference>
<evidence type="ECO:0000313" key="10">
    <source>
        <dbReference type="Proteomes" id="UP000017148"/>
    </source>
</evidence>
<gene>
    <name evidence="9" type="ORF">CALK_0954</name>
</gene>
<sequence length="457" mass="51012">MEKPCILVVDDDVHMRSSVVEFLRFSDTYEILEAEHGKAALNCLKKTRVQAIISDIKMPEMDGITLLKEIQHRYPHTPVLLMSAYGDIQTAVEAMHCGAFYFVEKGRPSFVDELETLLKRALDTSSLQRENTLLHRENRTLRKALRTDWNYVGTTAKIQKLRSLTETVSKSRSTVLITGESGTGKELIAKSIHALSDRAGGPFIKVNCAALPEGLIESELFGHEKGAFTGAIKSRNGKFELASGGTLLLDEIGEMPLSVQAKLLRVLQEKEVDKVGSDAPVDVNVRIIATTNRDLHKEVSEGTFREDLYYRINVFHFTLPPLRERKEDIEALAEHFITKYNEENGLSVTGLSSGAAAELLGHSWPGNIRELENAIERAVVLTGQGTIEPETLLLRKSPQEKSGLTPGMTVAQAERELIFKTLDFCNNNKTKTAELLDISIRTLRNKLKEYENEAAHE</sequence>
<dbReference type="PROSITE" id="PS50110">
    <property type="entry name" value="RESPONSE_REGULATORY"/>
    <property type="match status" value="1"/>
</dbReference>
<feature type="modified residue" description="4-aspartylphosphate" evidence="6">
    <location>
        <position position="55"/>
    </location>
</feature>
<dbReference type="Gene3D" id="1.10.10.60">
    <property type="entry name" value="Homeodomain-like"/>
    <property type="match status" value="1"/>
</dbReference>
<dbReference type="InterPro" id="IPR027417">
    <property type="entry name" value="P-loop_NTPase"/>
</dbReference>
<keyword evidence="3" id="KW-0805">Transcription regulation</keyword>
<dbReference type="Pfam" id="PF00158">
    <property type="entry name" value="Sigma54_activat"/>
    <property type="match status" value="1"/>
</dbReference>
<dbReference type="PROSITE" id="PS00675">
    <property type="entry name" value="SIGMA54_INTERACT_1"/>
    <property type="match status" value="1"/>
</dbReference>
<evidence type="ECO:0000256" key="2">
    <source>
        <dbReference type="ARBA" id="ARBA00022840"/>
    </source>
</evidence>
<dbReference type="STRING" id="1313304.CALK_0954"/>
<dbReference type="SMART" id="SM00448">
    <property type="entry name" value="REC"/>
    <property type="match status" value="1"/>
</dbReference>
<evidence type="ECO:0000259" key="8">
    <source>
        <dbReference type="PROSITE" id="PS50110"/>
    </source>
</evidence>
<dbReference type="Pfam" id="PF02954">
    <property type="entry name" value="HTH_8"/>
    <property type="match status" value="1"/>
</dbReference>
<evidence type="ECO:0000256" key="5">
    <source>
        <dbReference type="ARBA" id="ARBA00023163"/>
    </source>
</evidence>
<dbReference type="Gene3D" id="3.40.50.2300">
    <property type="match status" value="1"/>
</dbReference>
<dbReference type="PROSITE" id="PS00676">
    <property type="entry name" value="SIGMA54_INTERACT_2"/>
    <property type="match status" value="1"/>
</dbReference>
<dbReference type="SMART" id="SM00382">
    <property type="entry name" value="AAA"/>
    <property type="match status" value="1"/>
</dbReference>
<dbReference type="GO" id="GO:0043565">
    <property type="term" value="F:sequence-specific DNA binding"/>
    <property type="evidence" value="ECO:0007669"/>
    <property type="project" value="InterPro"/>
</dbReference>
<dbReference type="PROSITE" id="PS50045">
    <property type="entry name" value="SIGMA54_INTERACT_4"/>
    <property type="match status" value="1"/>
</dbReference>
<dbReference type="OrthoDB" id="9804019at2"/>
<evidence type="ECO:0000313" key="9">
    <source>
        <dbReference type="EMBL" id="ERP31977.1"/>
    </source>
</evidence>
<dbReference type="SUPFAM" id="SSF52172">
    <property type="entry name" value="CheY-like"/>
    <property type="match status" value="1"/>
</dbReference>
<dbReference type="Gene3D" id="1.10.8.60">
    <property type="match status" value="1"/>
</dbReference>
<evidence type="ECO:0000256" key="1">
    <source>
        <dbReference type="ARBA" id="ARBA00022741"/>
    </source>
</evidence>
<dbReference type="GO" id="GO:0000160">
    <property type="term" value="P:phosphorelay signal transduction system"/>
    <property type="evidence" value="ECO:0007669"/>
    <property type="project" value="InterPro"/>
</dbReference>
<dbReference type="InterPro" id="IPR001789">
    <property type="entry name" value="Sig_transdc_resp-reg_receiver"/>
</dbReference>
<dbReference type="InterPro" id="IPR011006">
    <property type="entry name" value="CheY-like_superfamily"/>
</dbReference>
<keyword evidence="1" id="KW-0547">Nucleotide-binding</keyword>
<dbReference type="GO" id="GO:0005524">
    <property type="term" value="F:ATP binding"/>
    <property type="evidence" value="ECO:0007669"/>
    <property type="project" value="UniProtKB-KW"/>
</dbReference>
<dbReference type="SUPFAM" id="SSF46689">
    <property type="entry name" value="Homeodomain-like"/>
    <property type="match status" value="1"/>
</dbReference>
<feature type="domain" description="Response regulatory" evidence="8">
    <location>
        <begin position="5"/>
        <end position="120"/>
    </location>
</feature>
<evidence type="ECO:0000256" key="3">
    <source>
        <dbReference type="ARBA" id="ARBA00023015"/>
    </source>
</evidence>
<organism evidence="9 10">
    <name type="scientific">Chitinivibrio alkaliphilus ACht1</name>
    <dbReference type="NCBI Taxonomy" id="1313304"/>
    <lineage>
        <taxon>Bacteria</taxon>
        <taxon>Pseudomonadati</taxon>
        <taxon>Fibrobacterota</taxon>
        <taxon>Chitinivibrionia</taxon>
        <taxon>Chitinivibrionales</taxon>
        <taxon>Chitinivibrionaceae</taxon>
        <taxon>Chitinivibrio</taxon>
    </lineage>
</organism>
<dbReference type="PRINTS" id="PR01590">
    <property type="entry name" value="HTHFIS"/>
</dbReference>
<dbReference type="CDD" id="cd00009">
    <property type="entry name" value="AAA"/>
    <property type="match status" value="1"/>
</dbReference>
<accession>U7DA39</accession>
<dbReference type="InterPro" id="IPR058031">
    <property type="entry name" value="AAA_lid_NorR"/>
</dbReference>
<dbReference type="InterPro" id="IPR025944">
    <property type="entry name" value="Sigma_54_int_dom_CS"/>
</dbReference>
<keyword evidence="6" id="KW-0597">Phosphoprotein</keyword>
<dbReference type="Pfam" id="PF00072">
    <property type="entry name" value="Response_reg"/>
    <property type="match status" value="1"/>
</dbReference>
<keyword evidence="4" id="KW-0238">DNA-binding</keyword>
<dbReference type="InterPro" id="IPR003593">
    <property type="entry name" value="AAA+_ATPase"/>
</dbReference>
<dbReference type="eggNOG" id="COG2204">
    <property type="taxonomic scope" value="Bacteria"/>
</dbReference>
<keyword evidence="5" id="KW-0804">Transcription</keyword>
<keyword evidence="10" id="KW-1185">Reference proteome</keyword>
<evidence type="ECO:0000259" key="7">
    <source>
        <dbReference type="PROSITE" id="PS50045"/>
    </source>
</evidence>
<dbReference type="PROSITE" id="PS00688">
    <property type="entry name" value="SIGMA54_INTERACT_3"/>
    <property type="match status" value="1"/>
</dbReference>
<evidence type="ECO:0000256" key="4">
    <source>
        <dbReference type="ARBA" id="ARBA00023125"/>
    </source>
</evidence>
<dbReference type="PANTHER" id="PTHR32071:SF21">
    <property type="entry name" value="TRANSCRIPTIONAL REGULATORY PROTEIN FLGR"/>
    <property type="match status" value="1"/>
</dbReference>